<evidence type="ECO:0000256" key="2">
    <source>
        <dbReference type="ARBA" id="ARBA00023015"/>
    </source>
</evidence>
<dbReference type="InterPro" id="IPR003166">
    <property type="entry name" value="TFIIE_bsu_DNA-bd"/>
</dbReference>
<organism evidence="9 10">
    <name type="scientific">Paramormyrops kingsleyae</name>
    <dbReference type="NCBI Taxonomy" id="1676925"/>
    <lineage>
        <taxon>Eukaryota</taxon>
        <taxon>Metazoa</taxon>
        <taxon>Chordata</taxon>
        <taxon>Craniata</taxon>
        <taxon>Vertebrata</taxon>
        <taxon>Euteleostomi</taxon>
        <taxon>Actinopterygii</taxon>
        <taxon>Neopterygii</taxon>
        <taxon>Teleostei</taxon>
        <taxon>Osteoglossocephala</taxon>
        <taxon>Osteoglossomorpha</taxon>
        <taxon>Osteoglossiformes</taxon>
        <taxon>Mormyridae</taxon>
        <taxon>Paramormyrops</taxon>
    </lineage>
</organism>
<evidence type="ECO:0000313" key="9">
    <source>
        <dbReference type="Ensembl" id="ENSPKIP00000012829.1"/>
    </source>
</evidence>
<dbReference type="SUPFAM" id="SSF46785">
    <property type="entry name" value="Winged helix' DNA-binding domain"/>
    <property type="match status" value="1"/>
</dbReference>
<evidence type="ECO:0000313" key="10">
    <source>
        <dbReference type="Proteomes" id="UP000261540"/>
    </source>
</evidence>
<dbReference type="STRING" id="1676925.ENSPKIP00000012829"/>
<dbReference type="Pfam" id="PF02186">
    <property type="entry name" value="TFIIE_beta"/>
    <property type="match status" value="1"/>
</dbReference>
<feature type="compositionally biased region" description="Polar residues" evidence="7">
    <location>
        <begin position="46"/>
        <end position="59"/>
    </location>
</feature>
<evidence type="ECO:0000259" key="8">
    <source>
        <dbReference type="PROSITE" id="PS51351"/>
    </source>
</evidence>
<dbReference type="FunFam" id="1.10.10.10:FF:000177">
    <property type="entry name" value="Transcription initiation factor IIE subunit beta"/>
    <property type="match status" value="1"/>
</dbReference>
<dbReference type="PROSITE" id="PS51351">
    <property type="entry name" value="TFIIE_BETA_C"/>
    <property type="match status" value="1"/>
</dbReference>
<keyword evidence="5" id="KW-0539">Nucleus</keyword>
<evidence type="ECO:0000256" key="6">
    <source>
        <dbReference type="ARBA" id="ARBA00025581"/>
    </source>
</evidence>
<dbReference type="InterPro" id="IPR040501">
    <property type="entry name" value="TFA2_Winged_2"/>
</dbReference>
<dbReference type="GO" id="GO:0003677">
    <property type="term" value="F:DNA binding"/>
    <property type="evidence" value="ECO:0007669"/>
    <property type="project" value="UniProtKB-KW"/>
</dbReference>
<dbReference type="InterPro" id="IPR036390">
    <property type="entry name" value="WH_DNA-bd_sf"/>
</dbReference>
<dbReference type="Proteomes" id="UP000261540">
    <property type="component" value="Unplaced"/>
</dbReference>
<keyword evidence="4" id="KW-0804">Transcription</keyword>
<comment type="function">
    <text evidence="6">Recruits TFIIH to the initiation complex and stimulates the RNA polymerase II C-terminal domain kinase and DNA-dependent ATPase activities of TFIIH. Both TFIIH and TFIIE are required for promoter clearance by RNA polymerase.</text>
</comment>
<dbReference type="Pfam" id="PF18121">
    <property type="entry name" value="TFA2_Winged_2"/>
    <property type="match status" value="1"/>
</dbReference>
<evidence type="ECO:0000256" key="1">
    <source>
        <dbReference type="ARBA" id="ARBA00004123"/>
    </source>
</evidence>
<protein>
    <submittedName>
        <fullName evidence="9">General transcription factor IIE, polypeptide 2, beta</fullName>
    </submittedName>
</protein>
<dbReference type="GO" id="GO:0005673">
    <property type="term" value="C:transcription factor TFIIE complex"/>
    <property type="evidence" value="ECO:0007669"/>
    <property type="project" value="InterPro"/>
</dbReference>
<dbReference type="AlphaFoldDB" id="A0A3B3R3S2"/>
<reference evidence="9" key="1">
    <citation type="submission" date="2025-08" db="UniProtKB">
        <authorList>
            <consortium name="Ensembl"/>
        </authorList>
    </citation>
    <scope>IDENTIFICATION</scope>
</reference>
<sequence length="393" mass="44350">MDPALLRERELFKKKALSTPTVEKRPASSESSSSKKKKAKVDREGSTGSKHSSDKSNGSFNLKALSGSSGYKFGVLAKIVNYMKTRHQHGDTHHLTLEEILDETKLLDISVKQKQWLVIEALACNPKIEVRDGKYGFKPKHPLKDKKALLRLLDKHDQLGLGGLLLEDVEEGLPNAHKALKALGDQIIFVTRPDKKKILFYNDKHCQFVVDEEFQKLWRSIPVDCMDEENIEDYLKRQGISSMQDTGPKKPVCATTGLSGTKGFMSIKCDCPRSAPFERLVNTPIPHRRCRYRKGRSQAVRRGASRRTTTTSPGCWRTTLKGCPRNDPAEPTTSSRGRCVSIMDLSLTEPRTVGLSEIYPGIYYFHTVNRQCQLSDTQNVYTCKCIFSFMRVP</sequence>
<keyword evidence="10" id="KW-1185">Reference proteome</keyword>
<dbReference type="Ensembl" id="ENSPKIT00000037232.1">
    <property type="protein sequence ID" value="ENSPKIP00000012829.1"/>
    <property type="gene ID" value="ENSPKIG00000000483.1"/>
</dbReference>
<dbReference type="PANTHER" id="PTHR12716:SF8">
    <property type="entry name" value="TRANSCRIPTION INITIATION FACTOR IIE SUBUNIT BETA"/>
    <property type="match status" value="1"/>
</dbReference>
<name>A0A3B3R3S2_9TELE</name>
<evidence type="ECO:0000256" key="5">
    <source>
        <dbReference type="ARBA" id="ARBA00023242"/>
    </source>
</evidence>
<dbReference type="GO" id="GO:0006367">
    <property type="term" value="P:transcription initiation at RNA polymerase II promoter"/>
    <property type="evidence" value="ECO:0007669"/>
    <property type="project" value="InterPro"/>
</dbReference>
<evidence type="ECO:0000256" key="7">
    <source>
        <dbReference type="SAM" id="MobiDB-lite"/>
    </source>
</evidence>
<feature type="region of interest" description="Disordered" evidence="7">
    <location>
        <begin position="1"/>
        <end position="59"/>
    </location>
</feature>
<keyword evidence="2" id="KW-0805">Transcription regulation</keyword>
<evidence type="ECO:0000256" key="3">
    <source>
        <dbReference type="ARBA" id="ARBA00023125"/>
    </source>
</evidence>
<dbReference type="GeneTree" id="ENSGT00390000011749"/>
<keyword evidence="3" id="KW-0238">DNA-binding</keyword>
<dbReference type="GO" id="GO:0001097">
    <property type="term" value="F:TFIIH-class transcription factor complex binding"/>
    <property type="evidence" value="ECO:0007669"/>
    <property type="project" value="TreeGrafter"/>
</dbReference>
<dbReference type="InterPro" id="IPR036388">
    <property type="entry name" value="WH-like_DNA-bd_sf"/>
</dbReference>
<dbReference type="PANTHER" id="PTHR12716">
    <property type="entry name" value="TRANSCRIPTION INITIATION FACTOR IIE, BETA SUBUNIT"/>
    <property type="match status" value="1"/>
</dbReference>
<proteinExistence type="predicted"/>
<dbReference type="Gene3D" id="1.10.10.10">
    <property type="entry name" value="Winged helix-like DNA-binding domain superfamily/Winged helix DNA-binding domain"/>
    <property type="match status" value="1"/>
</dbReference>
<reference evidence="9" key="2">
    <citation type="submission" date="2025-09" db="UniProtKB">
        <authorList>
            <consortium name="Ensembl"/>
        </authorList>
    </citation>
    <scope>IDENTIFICATION</scope>
</reference>
<feature type="domain" description="TFIIE beta" evidence="8">
    <location>
        <begin position="64"/>
        <end position="144"/>
    </location>
</feature>
<dbReference type="InterPro" id="IPR016656">
    <property type="entry name" value="TFIIE-bsu"/>
</dbReference>
<feature type="compositionally biased region" description="Basic and acidic residues" evidence="7">
    <location>
        <begin position="1"/>
        <end position="13"/>
    </location>
</feature>
<dbReference type="CDD" id="cd07977">
    <property type="entry name" value="TFIIE_beta_winged_helix"/>
    <property type="match status" value="1"/>
</dbReference>
<comment type="subcellular location">
    <subcellularLocation>
        <location evidence="1">Nucleus</location>
    </subcellularLocation>
</comment>
<accession>A0A3B3R3S2</accession>
<evidence type="ECO:0000256" key="4">
    <source>
        <dbReference type="ARBA" id="ARBA00023163"/>
    </source>
</evidence>